<keyword evidence="4" id="KW-0732">Signal</keyword>
<keyword evidence="5 10" id="KW-1133">Transmembrane helix</keyword>
<dbReference type="InterPro" id="IPR023311">
    <property type="entry name" value="Methusela_ecto_dom_2"/>
</dbReference>
<feature type="transmembrane region" description="Helical" evidence="10">
    <location>
        <begin position="271"/>
        <end position="292"/>
    </location>
</feature>
<evidence type="ECO:0000256" key="1">
    <source>
        <dbReference type="ARBA" id="ARBA00004127"/>
    </source>
</evidence>
<feature type="transmembrane region" description="Helical" evidence="10">
    <location>
        <begin position="349"/>
        <end position="371"/>
    </location>
</feature>
<keyword evidence="6" id="KW-0297">G-protein coupled receptor</keyword>
<feature type="domain" description="G-protein coupled receptors family 2 profile 2" evidence="11">
    <location>
        <begin position="107"/>
        <end position="373"/>
    </location>
</feature>
<keyword evidence="8 12" id="KW-0675">Receptor</keyword>
<feature type="transmembrane region" description="Helical" evidence="10">
    <location>
        <begin position="322"/>
        <end position="343"/>
    </location>
</feature>
<organism evidence="13">
    <name type="scientific">Camponotus floridanus</name>
    <name type="common">Florida carpenter ant</name>
    <dbReference type="NCBI Taxonomy" id="104421"/>
    <lineage>
        <taxon>Eukaryota</taxon>
        <taxon>Metazoa</taxon>
        <taxon>Ecdysozoa</taxon>
        <taxon>Arthropoda</taxon>
        <taxon>Hexapoda</taxon>
        <taxon>Insecta</taxon>
        <taxon>Pterygota</taxon>
        <taxon>Neoptera</taxon>
        <taxon>Endopterygota</taxon>
        <taxon>Hymenoptera</taxon>
        <taxon>Apocrita</taxon>
        <taxon>Aculeata</taxon>
        <taxon>Formicoidea</taxon>
        <taxon>Formicidae</taxon>
        <taxon>Formicinae</taxon>
        <taxon>Camponotus</taxon>
    </lineage>
</organism>
<dbReference type="InterPro" id="IPR017981">
    <property type="entry name" value="GPCR_2-like_7TM"/>
</dbReference>
<evidence type="ECO:0000256" key="6">
    <source>
        <dbReference type="ARBA" id="ARBA00023040"/>
    </source>
</evidence>
<dbReference type="InterPro" id="IPR051384">
    <property type="entry name" value="Mth_GPCR"/>
</dbReference>
<evidence type="ECO:0000256" key="7">
    <source>
        <dbReference type="ARBA" id="ARBA00023136"/>
    </source>
</evidence>
<feature type="transmembrane region" description="Helical" evidence="10">
    <location>
        <begin position="143"/>
        <end position="165"/>
    </location>
</feature>
<dbReference type="InParanoid" id="E2AK97"/>
<dbReference type="Proteomes" id="UP000000311">
    <property type="component" value="Unassembled WGS sequence"/>
</dbReference>
<evidence type="ECO:0000313" key="12">
    <source>
        <dbReference type="EMBL" id="EFN66138.1"/>
    </source>
</evidence>
<comment type="similarity">
    <text evidence="2">Belongs to the G-protein coupled receptor 2 family. Mth subfamily.</text>
</comment>
<evidence type="ECO:0000259" key="11">
    <source>
        <dbReference type="PROSITE" id="PS50261"/>
    </source>
</evidence>
<dbReference type="Pfam" id="PF00002">
    <property type="entry name" value="7tm_2"/>
    <property type="match status" value="1"/>
</dbReference>
<dbReference type="CDD" id="cd15039">
    <property type="entry name" value="7tmB3_Methuselah-like"/>
    <property type="match status" value="1"/>
</dbReference>
<keyword evidence="13" id="KW-1185">Reference proteome</keyword>
<dbReference type="Gene3D" id="1.20.1070.10">
    <property type="entry name" value="Rhodopsin 7-helix transmembrane proteins"/>
    <property type="match status" value="1"/>
</dbReference>
<name>E2AK97_CAMFO</name>
<feature type="transmembrane region" description="Helical" evidence="10">
    <location>
        <begin position="109"/>
        <end position="131"/>
    </location>
</feature>
<evidence type="ECO:0000256" key="10">
    <source>
        <dbReference type="SAM" id="Phobius"/>
    </source>
</evidence>
<feature type="transmembrane region" description="Helical" evidence="10">
    <location>
        <begin position="219"/>
        <end position="243"/>
    </location>
</feature>
<protein>
    <submittedName>
        <fullName evidence="12">G-protein coupled receptor Mth2</fullName>
    </submittedName>
</protein>
<accession>E2AK97</accession>
<keyword evidence="7 10" id="KW-0472">Membrane</keyword>
<evidence type="ECO:0000256" key="9">
    <source>
        <dbReference type="ARBA" id="ARBA00023224"/>
    </source>
</evidence>
<evidence type="ECO:0000256" key="2">
    <source>
        <dbReference type="ARBA" id="ARBA00008979"/>
    </source>
</evidence>
<feature type="transmembrane region" description="Helical" evidence="10">
    <location>
        <begin position="177"/>
        <end position="199"/>
    </location>
</feature>
<dbReference type="PROSITE" id="PS50261">
    <property type="entry name" value="G_PROTEIN_RECEP_F2_4"/>
    <property type="match status" value="1"/>
</dbReference>
<dbReference type="Gene3D" id="2.170.180.11">
    <property type="entry name" value="Methuselah ectodomain, domain 2"/>
    <property type="match status" value="1"/>
</dbReference>
<dbReference type="GO" id="GO:0008528">
    <property type="term" value="F:G protein-coupled peptide receptor activity"/>
    <property type="evidence" value="ECO:0007669"/>
    <property type="project" value="TreeGrafter"/>
</dbReference>
<dbReference type="PANTHER" id="PTHR47154:SF2">
    <property type="entry name" value="G-PROTEIN COUPLED RECEPTOR MTH-RELATED"/>
    <property type="match status" value="1"/>
</dbReference>
<sequence length="378" mass="44520">MVQLPVVYDINLIPENISMSDKYFNFVIWNPCAGGHRYFLDSHTYENDKWYLMSNGSIWRPKSLEKPILDYRQYCLARINSTEYREYLAFVCMFKNNNNNNNGNKKVMIFFYGGMLVSALFLIATYVVYWLLPELRNLHGLTLRGYIGCLATAYSTLGMQVLILHRIESSICIVLAFIRYFSFLASFFWLNVMCFDIWWTFREFRSSQGNVKQRERKKFIIYSIYAWGSASILTIICGIMDFVPSVPRNLIRPELGVRSCWLSTKPAKTLYFYGPMGITVICNICLFISTALKIVDHRKNTAHHLRGLENRRHKENKQWFNLYLKLFIVMGISWSMEIVSWLFKNEPKYLWYLTDLTNTLQGLIIFIIFVCKKKSDCC</sequence>
<dbReference type="AlphaFoldDB" id="E2AK97"/>
<dbReference type="EMBL" id="GL440209">
    <property type="protein sequence ID" value="EFN66138.1"/>
    <property type="molecule type" value="Genomic_DNA"/>
</dbReference>
<evidence type="ECO:0000256" key="3">
    <source>
        <dbReference type="ARBA" id="ARBA00022692"/>
    </source>
</evidence>
<evidence type="ECO:0000313" key="13">
    <source>
        <dbReference type="Proteomes" id="UP000000311"/>
    </source>
</evidence>
<dbReference type="GO" id="GO:0005886">
    <property type="term" value="C:plasma membrane"/>
    <property type="evidence" value="ECO:0007669"/>
    <property type="project" value="TreeGrafter"/>
</dbReference>
<evidence type="ECO:0000256" key="5">
    <source>
        <dbReference type="ARBA" id="ARBA00022989"/>
    </source>
</evidence>
<dbReference type="InterPro" id="IPR036272">
    <property type="entry name" value="Methuselah_N_sf"/>
</dbReference>
<reference evidence="12 13" key="1">
    <citation type="journal article" date="2010" name="Science">
        <title>Genomic comparison of the ants Camponotus floridanus and Harpegnathos saltator.</title>
        <authorList>
            <person name="Bonasio R."/>
            <person name="Zhang G."/>
            <person name="Ye C."/>
            <person name="Mutti N.S."/>
            <person name="Fang X."/>
            <person name="Qin N."/>
            <person name="Donahue G."/>
            <person name="Yang P."/>
            <person name="Li Q."/>
            <person name="Li C."/>
            <person name="Zhang P."/>
            <person name="Huang Z."/>
            <person name="Berger S.L."/>
            <person name="Reinberg D."/>
            <person name="Wang J."/>
            <person name="Liebig J."/>
        </authorList>
    </citation>
    <scope>NUCLEOTIDE SEQUENCE [LARGE SCALE GENOMIC DNA]</scope>
    <source>
        <strain evidence="13">C129</strain>
    </source>
</reference>
<dbReference type="GO" id="GO:0007166">
    <property type="term" value="P:cell surface receptor signaling pathway"/>
    <property type="evidence" value="ECO:0007669"/>
    <property type="project" value="InterPro"/>
</dbReference>
<evidence type="ECO:0000256" key="4">
    <source>
        <dbReference type="ARBA" id="ARBA00022729"/>
    </source>
</evidence>
<dbReference type="SUPFAM" id="SSF63877">
    <property type="entry name" value="Methuselah ectodomain"/>
    <property type="match status" value="1"/>
</dbReference>
<dbReference type="PANTHER" id="PTHR47154">
    <property type="entry name" value="G-PROTEIN COUPLED RECEPTOR MTH-RELATED"/>
    <property type="match status" value="1"/>
</dbReference>
<keyword evidence="9" id="KW-0807">Transducer</keyword>
<dbReference type="InterPro" id="IPR000832">
    <property type="entry name" value="GPCR_2_secretin-like"/>
</dbReference>
<dbReference type="OrthoDB" id="6082634at2759"/>
<proteinExistence type="inferred from homology"/>
<comment type="subcellular location">
    <subcellularLocation>
        <location evidence="1">Endomembrane system</location>
        <topology evidence="1">Multi-pass membrane protein</topology>
    </subcellularLocation>
</comment>
<evidence type="ECO:0000256" key="8">
    <source>
        <dbReference type="ARBA" id="ARBA00023170"/>
    </source>
</evidence>
<dbReference type="GO" id="GO:0012505">
    <property type="term" value="C:endomembrane system"/>
    <property type="evidence" value="ECO:0007669"/>
    <property type="project" value="UniProtKB-SubCell"/>
</dbReference>
<dbReference type="OMA" id="FGEKKCW"/>
<gene>
    <name evidence="12" type="ORF">EAG_14332</name>
</gene>
<keyword evidence="3 10" id="KW-0812">Transmembrane</keyword>